<reference evidence="6 7" key="1">
    <citation type="submission" date="2019-03" db="EMBL/GenBank/DDBJ databases">
        <title>Draft genome sequences of novel Actinobacteria.</title>
        <authorList>
            <person name="Sahin N."/>
            <person name="Ay H."/>
            <person name="Saygin H."/>
        </authorList>
    </citation>
    <scope>NUCLEOTIDE SEQUENCE [LARGE SCALE GENOMIC DNA]</scope>
    <source>
        <strain evidence="6 7">DSM 45347</strain>
    </source>
</reference>
<dbReference type="Gene3D" id="3.40.50.170">
    <property type="entry name" value="Formyl transferase, N-terminal domain"/>
    <property type="match status" value="1"/>
</dbReference>
<keyword evidence="3" id="KW-0658">Purine biosynthesis</keyword>
<evidence type="ECO:0000259" key="5">
    <source>
        <dbReference type="PROSITE" id="PS51671"/>
    </source>
</evidence>
<dbReference type="NCBIfam" id="TIGR00655">
    <property type="entry name" value="PurU"/>
    <property type="match status" value="1"/>
</dbReference>
<dbReference type="CDD" id="cd04875">
    <property type="entry name" value="ACT_F4HF-DF"/>
    <property type="match status" value="1"/>
</dbReference>
<dbReference type="Gene3D" id="3.30.70.260">
    <property type="match status" value="1"/>
</dbReference>
<evidence type="ECO:0000256" key="2">
    <source>
        <dbReference type="ARBA" id="ARBA00022801"/>
    </source>
</evidence>
<dbReference type="Proteomes" id="UP000295431">
    <property type="component" value="Unassembled WGS sequence"/>
</dbReference>
<dbReference type="AlphaFoldDB" id="A0A4R4NCA7"/>
<keyword evidence="1 3" id="KW-0554">One-carbon metabolism</keyword>
<keyword evidence="2 3" id="KW-0378">Hydrolase</keyword>
<name>A0A4R4NCA7_9ACTN</name>
<gene>
    <name evidence="3 6" type="primary">purU</name>
    <name evidence="6" type="ORF">E1284_33695</name>
</gene>
<dbReference type="GO" id="GO:0006189">
    <property type="term" value="P:'de novo' IMP biosynthetic process"/>
    <property type="evidence" value="ECO:0007669"/>
    <property type="project" value="UniProtKB-UniRule"/>
</dbReference>
<evidence type="ECO:0000256" key="1">
    <source>
        <dbReference type="ARBA" id="ARBA00022563"/>
    </source>
</evidence>
<comment type="function">
    <text evidence="3">Catalyzes the hydrolysis of 10-formyltetrahydrofolate (formyl-FH4) to formate and tetrahydrofolate (FH4).</text>
</comment>
<dbReference type="EMBL" id="SMJW01000266">
    <property type="protein sequence ID" value="TDC06529.1"/>
    <property type="molecule type" value="Genomic_DNA"/>
</dbReference>
<evidence type="ECO:0000313" key="6">
    <source>
        <dbReference type="EMBL" id="TDC06529.1"/>
    </source>
</evidence>
<dbReference type="NCBIfam" id="NF004684">
    <property type="entry name" value="PRK06027.1"/>
    <property type="match status" value="1"/>
</dbReference>
<dbReference type="InterPro" id="IPR041729">
    <property type="entry name" value="Formyl-FH4-Hydrolase_C"/>
</dbReference>
<dbReference type="OrthoDB" id="9806170at2"/>
<feature type="active site" evidence="3">
    <location>
        <position position="267"/>
    </location>
</feature>
<comment type="pathway">
    <text evidence="3">Purine metabolism; IMP biosynthesis via de novo pathway; formate from 10-formyl-5,6,7,8-tetrahydrofolate: step 1/1.</text>
</comment>
<dbReference type="PANTHER" id="PTHR42706:SF1">
    <property type="entry name" value="FORMYLTETRAHYDROFOLATE DEFORMYLASE 2, MITOCHONDRIAL"/>
    <property type="match status" value="1"/>
</dbReference>
<dbReference type="PROSITE" id="PS51671">
    <property type="entry name" value="ACT"/>
    <property type="match status" value="1"/>
</dbReference>
<evidence type="ECO:0000256" key="4">
    <source>
        <dbReference type="NCBIfam" id="TIGR00655"/>
    </source>
</evidence>
<dbReference type="InterPro" id="IPR002376">
    <property type="entry name" value="Formyl_transf_N"/>
</dbReference>
<protein>
    <recommendedName>
        <fullName evidence="3 4">Formyltetrahydrofolate deformylase</fullName>
        <ecNumber evidence="3 4">3.5.1.10</ecNumber>
    </recommendedName>
    <alternativeName>
        <fullName evidence="3">Formyl-FH(4) hydrolase</fullName>
    </alternativeName>
</protein>
<evidence type="ECO:0000256" key="3">
    <source>
        <dbReference type="HAMAP-Rule" id="MF_01927"/>
    </source>
</evidence>
<organism evidence="6 7">
    <name type="scientific">Actinomadura bangladeshensis</name>
    <dbReference type="NCBI Taxonomy" id="453573"/>
    <lineage>
        <taxon>Bacteria</taxon>
        <taxon>Bacillati</taxon>
        <taxon>Actinomycetota</taxon>
        <taxon>Actinomycetes</taxon>
        <taxon>Streptosporangiales</taxon>
        <taxon>Thermomonosporaceae</taxon>
        <taxon>Actinomadura</taxon>
    </lineage>
</organism>
<dbReference type="Pfam" id="PF01842">
    <property type="entry name" value="ACT"/>
    <property type="match status" value="1"/>
</dbReference>
<dbReference type="GO" id="GO:0008864">
    <property type="term" value="F:formyltetrahydrofolate deformylase activity"/>
    <property type="evidence" value="ECO:0007669"/>
    <property type="project" value="UniProtKB-UniRule"/>
</dbReference>
<sequence>MSRRSRTCRVDIVEGRRRDARGPRKLGGTVLSCRVAIRVRPLNEFVLTLSCPDRPGIVAAVSGLLAERGCNIVESQQFGDGESGRFFMRVQFAALDDTDPDELRGAFASLVPELGLEWRLHALAERPRVLIMVSKGGHCLNDLLYRTRSGLLDIDIVAVASNHPDLRPLTQSYGIDYHHLPAGSGGKAAQEAEILTLVEHYRADLVVLARYMQILSDDFCAKLPGQIINIHHSFLPSFKGARPYHQAHARGVKLIGATAHYVTADLDEGPIIEQEVARVDHTQSPEELVAVGRDVECLALARAVRWHAEHRILLNGDRTVVFR</sequence>
<accession>A0A4R4NCA7</accession>
<dbReference type="GO" id="GO:0006730">
    <property type="term" value="P:one-carbon metabolic process"/>
    <property type="evidence" value="ECO:0007669"/>
    <property type="project" value="UniProtKB-KW"/>
</dbReference>
<comment type="catalytic activity">
    <reaction evidence="3">
        <text>(6R)-10-formyltetrahydrofolate + H2O = (6S)-5,6,7,8-tetrahydrofolate + formate + H(+)</text>
        <dbReference type="Rhea" id="RHEA:19833"/>
        <dbReference type="ChEBI" id="CHEBI:15377"/>
        <dbReference type="ChEBI" id="CHEBI:15378"/>
        <dbReference type="ChEBI" id="CHEBI:15740"/>
        <dbReference type="ChEBI" id="CHEBI:57453"/>
        <dbReference type="ChEBI" id="CHEBI:195366"/>
        <dbReference type="EC" id="3.5.1.10"/>
    </reaction>
</comment>
<evidence type="ECO:0000313" key="7">
    <source>
        <dbReference type="Proteomes" id="UP000295431"/>
    </source>
</evidence>
<comment type="similarity">
    <text evidence="3">Belongs to the PurU family.</text>
</comment>
<dbReference type="SUPFAM" id="SSF55021">
    <property type="entry name" value="ACT-like"/>
    <property type="match status" value="1"/>
</dbReference>
<dbReference type="PRINTS" id="PR01575">
    <property type="entry name" value="FFH4HYDRLASE"/>
</dbReference>
<dbReference type="HAMAP" id="MF_01927">
    <property type="entry name" value="PurU"/>
    <property type="match status" value="1"/>
</dbReference>
<feature type="domain" description="ACT" evidence="5">
    <location>
        <begin position="46"/>
        <end position="125"/>
    </location>
</feature>
<dbReference type="InterPro" id="IPR004810">
    <property type="entry name" value="PurU"/>
</dbReference>
<dbReference type="PIRSF" id="PIRSF036480">
    <property type="entry name" value="FormyFH4_hydr"/>
    <property type="match status" value="1"/>
</dbReference>
<dbReference type="InterPro" id="IPR036477">
    <property type="entry name" value="Formyl_transf_N_sf"/>
</dbReference>
<dbReference type="EC" id="3.5.1.10" evidence="3 4"/>
<dbReference type="InterPro" id="IPR002912">
    <property type="entry name" value="ACT_dom"/>
</dbReference>
<dbReference type="CDD" id="cd08648">
    <property type="entry name" value="FMT_core_Formyl-FH4-Hydrolase_C"/>
    <property type="match status" value="1"/>
</dbReference>
<dbReference type="UniPathway" id="UPA00074">
    <property type="reaction ID" value="UER00170"/>
</dbReference>
<proteinExistence type="inferred from homology"/>
<dbReference type="Pfam" id="PF00551">
    <property type="entry name" value="Formyl_trans_N"/>
    <property type="match status" value="1"/>
</dbReference>
<dbReference type="InterPro" id="IPR044074">
    <property type="entry name" value="PurU_ACT"/>
</dbReference>
<dbReference type="InterPro" id="IPR045865">
    <property type="entry name" value="ACT-like_dom_sf"/>
</dbReference>
<dbReference type="PANTHER" id="PTHR42706">
    <property type="entry name" value="FORMYLTETRAHYDROFOLATE DEFORMYLASE"/>
    <property type="match status" value="1"/>
</dbReference>
<dbReference type="SUPFAM" id="SSF53328">
    <property type="entry name" value="Formyltransferase"/>
    <property type="match status" value="1"/>
</dbReference>
<keyword evidence="7" id="KW-1185">Reference proteome</keyword>
<comment type="caution">
    <text evidence="6">The sequence shown here is derived from an EMBL/GenBank/DDBJ whole genome shotgun (WGS) entry which is preliminary data.</text>
</comment>